<comment type="caution">
    <text evidence="1">The sequence shown here is derived from an EMBL/GenBank/DDBJ whole genome shotgun (WGS) entry which is preliminary data.</text>
</comment>
<evidence type="ECO:0000313" key="1">
    <source>
        <dbReference type="EMBL" id="MCS4533312.1"/>
    </source>
</evidence>
<evidence type="ECO:0008006" key="3">
    <source>
        <dbReference type="Google" id="ProtNLM"/>
    </source>
</evidence>
<sequence>MNNKENQDLKKTICLLIGYLQDRDYSIRKLSKILFSKEIFKTQSWNGLKDKIENLPNTDDDTFLIKIKNVLEKEYNRSLFFGKKTIVFYDLPDFTEDQFNELESRIINEINSNSEVEYSKYFPNLIPKNILEEQGTQLFLVNSDTLDGNKRFWICGKKSFRKRQEFILSDTPENVQEYFQRFDIGLHDEVIAIHQDYKQLVSYFTIDKEEKVLTLYSDATAITSQNDLDLLSDTLFKHITKLYTEIASAKKKNIGSAIKSLYDEPAGRVISFSHYTDSGSVKHEKLDRKNNGSDLRMEPYHTGGMEGIQSKTEFHAIEKKWPSDSGSDFFEPVAALSYKSFLESTQSKQRQRHSACYSVVIDDCETEDDLNHLVSKIYEYSCKN</sequence>
<keyword evidence="2" id="KW-1185">Reference proteome</keyword>
<reference evidence="1" key="1">
    <citation type="submission" date="2022-08" db="EMBL/GenBank/DDBJ databases">
        <authorList>
            <person name="Volokhov D.V."/>
            <person name="Furtak V.A."/>
            <person name="Zagorodnyaya T.A."/>
        </authorList>
    </citation>
    <scope>NUCLEOTIDE SEQUENCE</scope>
    <source>
        <strain evidence="1">CSL10203-ORH2</strain>
    </source>
</reference>
<dbReference type="Proteomes" id="UP001166947">
    <property type="component" value="Unassembled WGS sequence"/>
</dbReference>
<dbReference type="EMBL" id="JANUXW010000002">
    <property type="protein sequence ID" value="MCS4533312.1"/>
    <property type="molecule type" value="Genomic_DNA"/>
</dbReference>
<organism evidence="1 2">
    <name type="scientific">Neisseria montereyensis</name>
    <dbReference type="NCBI Taxonomy" id="2973938"/>
    <lineage>
        <taxon>Bacteria</taxon>
        <taxon>Pseudomonadati</taxon>
        <taxon>Pseudomonadota</taxon>
        <taxon>Betaproteobacteria</taxon>
        <taxon>Neisseriales</taxon>
        <taxon>Neisseriaceae</taxon>
        <taxon>Neisseria</taxon>
    </lineage>
</organism>
<gene>
    <name evidence="1" type="ORF">NXS09_03225</name>
</gene>
<protein>
    <recommendedName>
        <fullName evidence="3">WYL domain-containing protein</fullName>
    </recommendedName>
</protein>
<proteinExistence type="predicted"/>
<reference evidence="1" key="2">
    <citation type="journal article" date="2023" name="Curr. Microbiol.">
        <title>Neisseria montereyensis sp. nov., Isolated from Oropharynx of California Sea Lion (Zalophus californianus): Genomic, Phylogenetic, and Phenotypic Study.</title>
        <authorList>
            <person name="Volokhov D.V."/>
            <person name="Zagorodnyaya T.A."/>
            <person name="Furtak V.A."/>
            <person name="Nattanmai G."/>
            <person name="Randall L."/>
            <person name="Jose S."/>
            <person name="Gao Y."/>
            <person name="Gulland F.M."/>
            <person name="Eisenberg T."/>
            <person name="Delmonte P."/>
            <person name="Blom J."/>
            <person name="Mitchell K.K."/>
        </authorList>
    </citation>
    <scope>NUCLEOTIDE SEQUENCE</scope>
    <source>
        <strain evidence="1">CSL10203-ORH2</strain>
    </source>
</reference>
<name>A0ABT2FB13_9NEIS</name>
<accession>A0ABT2FB13</accession>
<dbReference type="RefSeq" id="WP_259291120.1">
    <property type="nucleotide sequence ID" value="NZ_JANUXW010000002.1"/>
</dbReference>
<evidence type="ECO:0000313" key="2">
    <source>
        <dbReference type="Proteomes" id="UP001166947"/>
    </source>
</evidence>